<evidence type="ECO:0000313" key="1">
    <source>
        <dbReference type="EMBL" id="GID60095.1"/>
    </source>
</evidence>
<gene>
    <name evidence="1" type="ORF">Aco03nite_084990</name>
</gene>
<name>A0ABQ3XNQ0_9ACTN</name>
<keyword evidence="2" id="KW-1185">Reference proteome</keyword>
<accession>A0ABQ3XNQ0</accession>
<protein>
    <submittedName>
        <fullName evidence="1">Uncharacterized protein</fullName>
    </submittedName>
</protein>
<proteinExistence type="predicted"/>
<evidence type="ECO:0000313" key="2">
    <source>
        <dbReference type="Proteomes" id="UP000612282"/>
    </source>
</evidence>
<dbReference type="Proteomes" id="UP000612282">
    <property type="component" value="Unassembled WGS sequence"/>
</dbReference>
<dbReference type="EMBL" id="BOMG01000104">
    <property type="protein sequence ID" value="GID60095.1"/>
    <property type="molecule type" value="Genomic_DNA"/>
</dbReference>
<reference evidence="1 2" key="1">
    <citation type="submission" date="2021-01" db="EMBL/GenBank/DDBJ databases">
        <title>Whole genome shotgun sequence of Actinoplanes couchii NBRC 106145.</title>
        <authorList>
            <person name="Komaki H."/>
            <person name="Tamura T."/>
        </authorList>
    </citation>
    <scope>NUCLEOTIDE SEQUENCE [LARGE SCALE GENOMIC DNA]</scope>
    <source>
        <strain evidence="1 2">NBRC 106145</strain>
    </source>
</reference>
<comment type="caution">
    <text evidence="1">The sequence shown here is derived from an EMBL/GenBank/DDBJ whole genome shotgun (WGS) entry which is preliminary data.</text>
</comment>
<organism evidence="1 2">
    <name type="scientific">Actinoplanes couchii</name>
    <dbReference type="NCBI Taxonomy" id="403638"/>
    <lineage>
        <taxon>Bacteria</taxon>
        <taxon>Bacillati</taxon>
        <taxon>Actinomycetota</taxon>
        <taxon>Actinomycetes</taxon>
        <taxon>Micromonosporales</taxon>
        <taxon>Micromonosporaceae</taxon>
        <taxon>Actinoplanes</taxon>
    </lineage>
</organism>
<sequence>MVTVGSECFGEWTMRTAIRRQLTRRHAIRMLGASMIALSIGSAASRKAAEAARERRIEWHQPDWRWLTM</sequence>